<keyword evidence="2" id="KW-1185">Reference proteome</keyword>
<accession>A0A3M7R090</accession>
<dbReference type="Proteomes" id="UP000276133">
    <property type="component" value="Unassembled WGS sequence"/>
</dbReference>
<sequence>KKTDGLKIMIIIVQILQILNRYLVKLSQGWLKTLIFFSVYGKSIAIDNQRIFAFQNTQNYLKKNFLVSDPDCVKLSFSTFSTSFNSGSKILPRCFLPDLFRILVYSSQSHVLVPDFRDYLKFLSSKIFAISKASDT</sequence>
<gene>
    <name evidence="1" type="ORF">BpHYR1_006105</name>
</gene>
<protein>
    <submittedName>
        <fullName evidence="1">Uncharacterized protein</fullName>
    </submittedName>
</protein>
<comment type="caution">
    <text evidence="1">The sequence shown here is derived from an EMBL/GenBank/DDBJ whole genome shotgun (WGS) entry which is preliminary data.</text>
</comment>
<proteinExistence type="predicted"/>
<reference evidence="1 2" key="1">
    <citation type="journal article" date="2018" name="Sci. Rep.">
        <title>Genomic signatures of local adaptation to the degree of environmental predictability in rotifers.</title>
        <authorList>
            <person name="Franch-Gras L."/>
            <person name="Hahn C."/>
            <person name="Garcia-Roger E.M."/>
            <person name="Carmona M.J."/>
            <person name="Serra M."/>
            <person name="Gomez A."/>
        </authorList>
    </citation>
    <scope>NUCLEOTIDE SEQUENCE [LARGE SCALE GENOMIC DNA]</scope>
    <source>
        <strain evidence="1">HYR1</strain>
    </source>
</reference>
<dbReference type="EMBL" id="REGN01004629">
    <property type="protein sequence ID" value="RNA16784.1"/>
    <property type="molecule type" value="Genomic_DNA"/>
</dbReference>
<evidence type="ECO:0000313" key="1">
    <source>
        <dbReference type="EMBL" id="RNA16784.1"/>
    </source>
</evidence>
<name>A0A3M7R090_BRAPC</name>
<feature type="non-terminal residue" evidence="1">
    <location>
        <position position="1"/>
    </location>
</feature>
<organism evidence="1 2">
    <name type="scientific">Brachionus plicatilis</name>
    <name type="common">Marine rotifer</name>
    <name type="synonym">Brachionus muelleri</name>
    <dbReference type="NCBI Taxonomy" id="10195"/>
    <lineage>
        <taxon>Eukaryota</taxon>
        <taxon>Metazoa</taxon>
        <taxon>Spiralia</taxon>
        <taxon>Gnathifera</taxon>
        <taxon>Rotifera</taxon>
        <taxon>Eurotatoria</taxon>
        <taxon>Monogononta</taxon>
        <taxon>Pseudotrocha</taxon>
        <taxon>Ploima</taxon>
        <taxon>Brachionidae</taxon>
        <taxon>Brachionus</taxon>
    </lineage>
</organism>
<evidence type="ECO:0000313" key="2">
    <source>
        <dbReference type="Proteomes" id="UP000276133"/>
    </source>
</evidence>
<dbReference type="AlphaFoldDB" id="A0A3M7R090"/>